<dbReference type="PROSITE" id="PS50013">
    <property type="entry name" value="CHROMO_2"/>
    <property type="match status" value="1"/>
</dbReference>
<gene>
    <name evidence="4" type="ORF">CSUB01_12630</name>
</gene>
<dbReference type="OrthoDB" id="433924at2759"/>
<name>A0A066XJU7_COLSU</name>
<evidence type="ECO:0000259" key="3">
    <source>
        <dbReference type="PROSITE" id="PS50013"/>
    </source>
</evidence>
<feature type="compositionally biased region" description="Basic and acidic residues" evidence="2">
    <location>
        <begin position="60"/>
        <end position="70"/>
    </location>
</feature>
<proteinExistence type="predicted"/>
<dbReference type="HOGENOM" id="CLU_1227332_0_0_1"/>
<evidence type="ECO:0000313" key="4">
    <source>
        <dbReference type="EMBL" id="KDN69478.1"/>
    </source>
</evidence>
<evidence type="ECO:0000313" key="5">
    <source>
        <dbReference type="Proteomes" id="UP000027238"/>
    </source>
</evidence>
<organism evidence="4 5">
    <name type="scientific">Colletotrichum sublineola</name>
    <name type="common">Sorghum anthracnose fungus</name>
    <dbReference type="NCBI Taxonomy" id="1173701"/>
    <lineage>
        <taxon>Eukaryota</taxon>
        <taxon>Fungi</taxon>
        <taxon>Dikarya</taxon>
        <taxon>Ascomycota</taxon>
        <taxon>Pezizomycotina</taxon>
        <taxon>Sordariomycetes</taxon>
        <taxon>Hypocreomycetidae</taxon>
        <taxon>Glomerellales</taxon>
        <taxon>Glomerellaceae</taxon>
        <taxon>Colletotrichum</taxon>
        <taxon>Colletotrichum graminicola species complex</taxon>
    </lineage>
</organism>
<dbReference type="SMART" id="SM00298">
    <property type="entry name" value="CHROMO"/>
    <property type="match status" value="2"/>
</dbReference>
<dbReference type="SUPFAM" id="SSF54160">
    <property type="entry name" value="Chromo domain-like"/>
    <property type="match status" value="1"/>
</dbReference>
<dbReference type="eggNOG" id="ENOG502T5KH">
    <property type="taxonomic scope" value="Eukaryota"/>
</dbReference>
<dbReference type="Proteomes" id="UP000027238">
    <property type="component" value="Unassembled WGS sequence"/>
</dbReference>
<protein>
    <recommendedName>
        <fullName evidence="3">Chromo domain-containing protein</fullName>
    </recommendedName>
</protein>
<dbReference type="InterPro" id="IPR016197">
    <property type="entry name" value="Chromo-like_dom_sf"/>
</dbReference>
<sequence>MPRKLPDDTQVTSESPSPQSSTKSPLPRLPSIPHYHPRSPVASMDPDAASSTESLPNRDAASDLNDRDLAHVNPPKPISASRYQDQTQYPVHRIVRHRCRKQDGAVQLLVQWGDEWLNDEPTWELEDDLWTTCRQKVLQFWTRKGENRRTSLLRLDHVQGPFTIGSILGERRSRKKARTGQKGTRTRQTTTYLVDFVGYQDAEWLPAAYVPDEWIKAWEEAKEGGM</sequence>
<dbReference type="InterPro" id="IPR000953">
    <property type="entry name" value="Chromo/chromo_shadow_dom"/>
</dbReference>
<keyword evidence="5" id="KW-1185">Reference proteome</keyword>
<feature type="non-terminal residue" evidence="4">
    <location>
        <position position="226"/>
    </location>
</feature>
<feature type="region of interest" description="Disordered" evidence="2">
    <location>
        <begin position="1"/>
        <end position="85"/>
    </location>
</feature>
<feature type="compositionally biased region" description="Low complexity" evidence="2">
    <location>
        <begin position="13"/>
        <end position="26"/>
    </location>
</feature>
<accession>A0A066XJU7</accession>
<evidence type="ECO:0000256" key="2">
    <source>
        <dbReference type="SAM" id="MobiDB-lite"/>
    </source>
</evidence>
<dbReference type="EMBL" id="JMSE01000510">
    <property type="protein sequence ID" value="KDN69478.1"/>
    <property type="molecule type" value="Genomic_DNA"/>
</dbReference>
<comment type="subunit">
    <text evidence="1">Component of the NuA4 histone acetyltransferase complex.</text>
</comment>
<evidence type="ECO:0000256" key="1">
    <source>
        <dbReference type="ARBA" id="ARBA00011353"/>
    </source>
</evidence>
<feature type="domain" description="Chromo" evidence="3">
    <location>
        <begin position="89"/>
        <end position="152"/>
    </location>
</feature>
<comment type="caution">
    <text evidence="4">The sequence shown here is derived from an EMBL/GenBank/DDBJ whole genome shotgun (WGS) entry which is preliminary data.</text>
</comment>
<reference evidence="5" key="1">
    <citation type="journal article" date="2014" name="Genome Announc.">
        <title>Draft genome sequence of Colletotrichum sublineola, a destructive pathogen of cultivated sorghum.</title>
        <authorList>
            <person name="Baroncelli R."/>
            <person name="Sanz-Martin J.M."/>
            <person name="Rech G.E."/>
            <person name="Sukno S.A."/>
            <person name="Thon M.R."/>
        </authorList>
    </citation>
    <scope>NUCLEOTIDE SEQUENCE [LARGE SCALE GENOMIC DNA]</scope>
    <source>
        <strain evidence="5">TX430BB</strain>
    </source>
</reference>
<dbReference type="GO" id="GO:0006338">
    <property type="term" value="P:chromatin remodeling"/>
    <property type="evidence" value="ECO:0007669"/>
    <property type="project" value="UniProtKB-ARBA"/>
</dbReference>
<dbReference type="AlphaFoldDB" id="A0A066XJU7"/>
<dbReference type="Gene3D" id="2.40.50.40">
    <property type="match status" value="2"/>
</dbReference>